<dbReference type="Pfam" id="PF00300">
    <property type="entry name" value="His_Phos_1"/>
    <property type="match status" value="1"/>
</dbReference>
<dbReference type="RefSeq" id="WP_064253608.1">
    <property type="nucleotide sequence ID" value="NZ_CP013107.1"/>
</dbReference>
<dbReference type="STRING" id="194963.SAMCFNEI73_Ch1732"/>
<dbReference type="SMART" id="SM00855">
    <property type="entry name" value="PGAM"/>
    <property type="match status" value="1"/>
</dbReference>
<dbReference type="Gene3D" id="3.40.50.1240">
    <property type="entry name" value="Phosphoglycerate mutase-like"/>
    <property type="match status" value="1"/>
</dbReference>
<accession>A0A1L3LLS0</accession>
<evidence type="ECO:0000313" key="1">
    <source>
        <dbReference type="EMBL" id="APG91025.1"/>
    </source>
</evidence>
<dbReference type="GO" id="GO:0016791">
    <property type="term" value="F:phosphatase activity"/>
    <property type="evidence" value="ECO:0007669"/>
    <property type="project" value="TreeGrafter"/>
</dbReference>
<evidence type="ECO:0000313" key="2">
    <source>
        <dbReference type="Proteomes" id="UP000182306"/>
    </source>
</evidence>
<dbReference type="GO" id="GO:0005737">
    <property type="term" value="C:cytoplasm"/>
    <property type="evidence" value="ECO:0007669"/>
    <property type="project" value="TreeGrafter"/>
</dbReference>
<dbReference type="InterPro" id="IPR029033">
    <property type="entry name" value="His_PPase_superfam"/>
</dbReference>
<keyword evidence="1" id="KW-0808">Transferase</keyword>
<keyword evidence="2" id="KW-1185">Reference proteome</keyword>
<reference evidence="1 2" key="1">
    <citation type="submission" date="2015-10" db="EMBL/GenBank/DDBJ databases">
        <title>Genomic differences between typical nodule nitrogen-fixing rhizobial strains and those coming from bean seeds.</title>
        <authorList>
            <person name="Peralta H."/>
            <person name="Aguilar-Vera A."/>
            <person name="Diaz R."/>
            <person name="Mora Y."/>
            <person name="Martinez-Batallar G."/>
            <person name="Salazar E."/>
            <person name="Vargas-Lagunas C."/>
            <person name="Encarnacion S."/>
            <person name="Girard L."/>
            <person name="Mora J."/>
        </authorList>
    </citation>
    <scope>NUCLEOTIDE SEQUENCE [LARGE SCALE GENOMIC DNA]</scope>
    <source>
        <strain evidence="1 2">CFNEI 73</strain>
    </source>
</reference>
<dbReference type="OrthoDB" id="9781415at2"/>
<dbReference type="EMBL" id="CP013107">
    <property type="protein sequence ID" value="APG91025.1"/>
    <property type="molecule type" value="Genomic_DNA"/>
</dbReference>
<dbReference type="PANTHER" id="PTHR48100:SF1">
    <property type="entry name" value="HISTIDINE PHOSPHATASE FAMILY PROTEIN-RELATED"/>
    <property type="match status" value="1"/>
</dbReference>
<gene>
    <name evidence="1" type="primary">gpmB</name>
    <name evidence="1" type="ORF">SAMCFNEI73_Ch1732</name>
</gene>
<dbReference type="Proteomes" id="UP000182306">
    <property type="component" value="Chromosome"/>
</dbReference>
<name>A0A1L3LLS0_9HYPH</name>
<dbReference type="CDD" id="cd07067">
    <property type="entry name" value="HP_PGM_like"/>
    <property type="match status" value="1"/>
</dbReference>
<dbReference type="AlphaFoldDB" id="A0A1L3LLS0"/>
<dbReference type="SUPFAM" id="SSF53254">
    <property type="entry name" value="Phosphoglycerate mutase-like"/>
    <property type="match status" value="1"/>
</dbReference>
<organism evidence="1 2">
    <name type="scientific">Sinorhizobium americanum</name>
    <dbReference type="NCBI Taxonomy" id="194963"/>
    <lineage>
        <taxon>Bacteria</taxon>
        <taxon>Pseudomonadati</taxon>
        <taxon>Pseudomonadota</taxon>
        <taxon>Alphaproteobacteria</taxon>
        <taxon>Hyphomicrobiales</taxon>
        <taxon>Rhizobiaceae</taxon>
        <taxon>Sinorhizobium/Ensifer group</taxon>
        <taxon>Sinorhizobium</taxon>
    </lineage>
</organism>
<dbReference type="KEGG" id="same:SAMCFNEI73_Ch1732"/>
<proteinExistence type="predicted"/>
<protein>
    <submittedName>
        <fullName evidence="1">Phosphoglycerate kinase</fullName>
    </submittedName>
</protein>
<keyword evidence="1" id="KW-0418">Kinase</keyword>
<sequence>MKNLFVVTHAQSVHHIEKKVGGWHDTDLTASGVADARATAERLATLIGDGPVEIFSSDLLRASQTAAIIADRLGRTFEETSDLREMSYGSAGGKAQEWLNARQTPAPDDNRMDHRGGISDGETRREIAQRVYRCVDAIVGRTCETQIIVTHGFALTFVIAAWIKMPIAAAGYVNFPALPGSITQLRQDDYWRSRAVVRLADVSHLEDASPHG</sequence>
<dbReference type="GO" id="GO:0016301">
    <property type="term" value="F:kinase activity"/>
    <property type="evidence" value="ECO:0007669"/>
    <property type="project" value="UniProtKB-KW"/>
</dbReference>
<dbReference type="InterPro" id="IPR013078">
    <property type="entry name" value="His_Pase_superF_clade-1"/>
</dbReference>
<dbReference type="PANTHER" id="PTHR48100">
    <property type="entry name" value="BROAD-SPECIFICITY PHOSPHATASE YOR283W-RELATED"/>
    <property type="match status" value="1"/>
</dbReference>
<dbReference type="InterPro" id="IPR050275">
    <property type="entry name" value="PGM_Phosphatase"/>
</dbReference>